<proteinExistence type="predicted"/>
<protein>
    <submittedName>
        <fullName evidence="2">Uncharacterized protein</fullName>
    </submittedName>
</protein>
<organism evidence="2 3">
    <name type="scientific">Halolamina pelagica</name>
    <dbReference type="NCBI Taxonomy" id="699431"/>
    <lineage>
        <taxon>Archaea</taxon>
        <taxon>Methanobacteriati</taxon>
        <taxon>Methanobacteriota</taxon>
        <taxon>Stenosarchaea group</taxon>
        <taxon>Halobacteria</taxon>
        <taxon>Halobacteriales</taxon>
        <taxon>Haloferacaceae</taxon>
    </lineage>
</organism>
<sequence>MSIDIATRGTSLHVTDSIEQRQCVLRMPEPAATESIDGDRFYFPVDAAARIDTRSVTLGSYVATFVRDGDGDVVAQMDRTDELSLDPGEYLIELEQPVKLYVRIEGSLTVETNGMTTTVSTGGDLFVAGRSRHNHPAGTITTTEDPREMMRAVSAMSSSLKTTSVERSYPTLRGHPPEIELGDELAVPDGMAAADAGVRIEVPPQLRFVYPVAPLAFYLGAEVVPGNVPRLVGEAGFSYRLDGPDGFEATVAETLKQTLLFDCVARTEGFYAVDLAEREDVDAAVDLDWADLYGRSLSARLDAYLSIPYDRIADCVPEWKTAGYVAPDPENAELLPYLIDDLATIKTPAGEPTTAEQVQTDSLFDFARAADSAPSTDAITGPTRSATRATGRAQAPQGPLPDLVEPEPTGAFETVWADDGVPVGATKASIDGYRNGLEHTPSEEIGVTVVVNDEGMTEEGDVAQEVYGDDAEFPFDLRVYRNLTTDRLKAVLETEREFLHYVGHIEADGFECTDGRLDARDLDFVGVDAFFLNGCASYDQGMGLLENGATGGVVTLTEVVNSGATRVGKAMVKLLNHGFSLNAALSVASQQSFVGGQYSVVGNGNLDVVQGDGLGGIITEISSSGDGLEVVVHIYPDDDVTAGAMASPTIGSDIRQHLVPGTLGPVYYTDTEKLREDVEGDLIKYDGEIDWSSNIDL</sequence>
<accession>A0A1I5QXC5</accession>
<keyword evidence="3" id="KW-1185">Reference proteome</keyword>
<dbReference type="EMBL" id="FOXI01000004">
    <property type="protein sequence ID" value="SFP50902.1"/>
    <property type="molecule type" value="Genomic_DNA"/>
</dbReference>
<feature type="compositionally biased region" description="Polar residues" evidence="1">
    <location>
        <begin position="373"/>
        <end position="388"/>
    </location>
</feature>
<feature type="region of interest" description="Disordered" evidence="1">
    <location>
        <begin position="371"/>
        <end position="405"/>
    </location>
</feature>
<gene>
    <name evidence="2" type="ORF">SAMN05216277_104138</name>
</gene>
<dbReference type="AlphaFoldDB" id="A0A1I5QXC5"/>
<evidence type="ECO:0000313" key="3">
    <source>
        <dbReference type="Proteomes" id="UP000183769"/>
    </source>
</evidence>
<dbReference type="Proteomes" id="UP000183769">
    <property type="component" value="Unassembled WGS sequence"/>
</dbReference>
<evidence type="ECO:0000256" key="1">
    <source>
        <dbReference type="SAM" id="MobiDB-lite"/>
    </source>
</evidence>
<evidence type="ECO:0000313" key="2">
    <source>
        <dbReference type="EMBL" id="SFP50902.1"/>
    </source>
</evidence>
<name>A0A1I5QXC5_9EURY</name>
<reference evidence="3" key="1">
    <citation type="submission" date="2016-10" db="EMBL/GenBank/DDBJ databases">
        <authorList>
            <person name="Varghese N."/>
            <person name="Submissions S."/>
        </authorList>
    </citation>
    <scope>NUCLEOTIDE SEQUENCE [LARGE SCALE GENOMIC DNA]</scope>
    <source>
        <strain evidence="3">CGMCC 1.10329</strain>
    </source>
</reference>
<dbReference type="RefSeq" id="WP_074877129.1">
    <property type="nucleotide sequence ID" value="NZ_FOXI01000004.1"/>
</dbReference>
<dbReference type="OrthoDB" id="269729at2157"/>